<feature type="compositionally biased region" description="Low complexity" evidence="1">
    <location>
        <begin position="11"/>
        <end position="26"/>
    </location>
</feature>
<keyword evidence="2" id="KW-1133">Transmembrane helix</keyword>
<dbReference type="EMBL" id="WIPF01000082">
    <property type="protein sequence ID" value="KAF3212488.1"/>
    <property type="molecule type" value="Genomic_DNA"/>
</dbReference>
<protein>
    <submittedName>
        <fullName evidence="5">Uncharacterized protein</fullName>
    </submittedName>
</protein>
<name>A0A6G1MJG0_ORBOL</name>
<evidence type="ECO:0000313" key="7">
    <source>
        <dbReference type="Proteomes" id="UP000483672"/>
    </source>
</evidence>
<evidence type="ECO:0000313" key="5">
    <source>
        <dbReference type="EMBL" id="KAF3212488.1"/>
    </source>
</evidence>
<sequence length="117" mass="12321">MASDLTARQASPTTASTSETTQTTSSVPGIVTSKYGILIPAVVGGVLLLVSATLVFIGLRILLRERRKEATGSEPNLQRPSSNSSRALSVISLWGDKPTDQDPNRSQKTSPPGDSQV</sequence>
<evidence type="ECO:0000313" key="3">
    <source>
        <dbReference type="EMBL" id="KAF3202668.1"/>
    </source>
</evidence>
<evidence type="ECO:0000256" key="1">
    <source>
        <dbReference type="SAM" id="MobiDB-lite"/>
    </source>
</evidence>
<keyword evidence="2" id="KW-0812">Transmembrane</keyword>
<dbReference type="Proteomes" id="UP000483672">
    <property type="component" value="Unassembled WGS sequence"/>
</dbReference>
<feature type="region of interest" description="Disordered" evidence="1">
    <location>
        <begin position="67"/>
        <end position="117"/>
    </location>
</feature>
<dbReference type="Proteomes" id="UP000614610">
    <property type="component" value="Unassembled WGS sequence"/>
</dbReference>
<comment type="caution">
    <text evidence="5">The sequence shown here is derived from an EMBL/GenBank/DDBJ whole genome shotgun (WGS) entry which is preliminary data.</text>
</comment>
<accession>A0A6G1MJG0</accession>
<evidence type="ECO:0000256" key="2">
    <source>
        <dbReference type="SAM" id="Phobius"/>
    </source>
</evidence>
<reference evidence="6 7" key="1">
    <citation type="submission" date="2019-06" db="EMBL/GenBank/DDBJ databases">
        <authorList>
            <person name="Palmer J.M."/>
        </authorList>
    </citation>
    <scope>NUCLEOTIDE SEQUENCE [LARGE SCALE GENOMIC DNA]</scope>
    <source>
        <strain evidence="3 6">TWF106</strain>
        <strain evidence="5 7">TWF191</strain>
        <strain evidence="4">TWF679</strain>
    </source>
</reference>
<dbReference type="AlphaFoldDB" id="A0A6G1MJG0"/>
<dbReference type="EMBL" id="WIWS01000143">
    <property type="protein sequence ID" value="KAF3202668.1"/>
    <property type="molecule type" value="Genomic_DNA"/>
</dbReference>
<feature type="transmembrane region" description="Helical" evidence="2">
    <location>
        <begin position="35"/>
        <end position="59"/>
    </location>
</feature>
<feature type="compositionally biased region" description="Polar residues" evidence="1">
    <location>
        <begin position="106"/>
        <end position="117"/>
    </location>
</feature>
<proteinExistence type="predicted"/>
<organism evidence="5 7">
    <name type="scientific">Orbilia oligospora</name>
    <name type="common">Nematode-trapping fungus</name>
    <name type="synonym">Arthrobotrys oligospora</name>
    <dbReference type="NCBI Taxonomy" id="2813651"/>
    <lineage>
        <taxon>Eukaryota</taxon>
        <taxon>Fungi</taxon>
        <taxon>Dikarya</taxon>
        <taxon>Ascomycota</taxon>
        <taxon>Pezizomycotina</taxon>
        <taxon>Orbiliomycetes</taxon>
        <taxon>Orbiliales</taxon>
        <taxon>Orbiliaceae</taxon>
        <taxon>Orbilia</taxon>
    </lineage>
</organism>
<evidence type="ECO:0000313" key="4">
    <source>
        <dbReference type="EMBL" id="KAF3212322.1"/>
    </source>
</evidence>
<dbReference type="EMBL" id="WIWT01000030">
    <property type="protein sequence ID" value="KAF3212322.1"/>
    <property type="molecule type" value="Genomic_DNA"/>
</dbReference>
<feature type="region of interest" description="Disordered" evidence="1">
    <location>
        <begin position="1"/>
        <end position="27"/>
    </location>
</feature>
<keyword evidence="2" id="KW-0472">Membrane</keyword>
<feature type="compositionally biased region" description="Polar residues" evidence="1">
    <location>
        <begin position="73"/>
        <end position="87"/>
    </location>
</feature>
<gene>
    <name evidence="3" type="ORF">TWF106_002319</name>
    <name evidence="5" type="ORF">TWF191_010487</name>
    <name evidence="4" type="ORF">TWF679_006093</name>
</gene>
<feature type="compositionally biased region" description="Polar residues" evidence="1">
    <location>
        <begin position="1"/>
        <end position="10"/>
    </location>
</feature>
<dbReference type="Proteomes" id="UP000472727">
    <property type="component" value="Unassembled WGS sequence"/>
</dbReference>
<dbReference type="OrthoDB" id="5396692at2759"/>
<evidence type="ECO:0000313" key="6">
    <source>
        <dbReference type="Proteomes" id="UP000472727"/>
    </source>
</evidence>